<dbReference type="SUPFAM" id="SSF53335">
    <property type="entry name" value="S-adenosyl-L-methionine-dependent methyltransferases"/>
    <property type="match status" value="1"/>
</dbReference>
<dbReference type="InterPro" id="IPR038333">
    <property type="entry name" value="T1MK-like_N_sf"/>
</dbReference>
<comment type="caution">
    <text evidence="4">The sequence shown here is derived from an EMBL/GenBank/DDBJ whole genome shotgun (WGS) entry which is preliminary data.</text>
</comment>
<proteinExistence type="inferred from homology"/>
<name>A0ABQ3FU04_9BURK</name>
<evidence type="ECO:0000313" key="5">
    <source>
        <dbReference type="Proteomes" id="UP000626210"/>
    </source>
</evidence>
<dbReference type="EMBL" id="BMYK01000001">
    <property type="protein sequence ID" value="GHC68271.1"/>
    <property type="molecule type" value="Genomic_DNA"/>
</dbReference>
<gene>
    <name evidence="4" type="ORF">GCM10007320_00450</name>
</gene>
<dbReference type="InterPro" id="IPR029063">
    <property type="entry name" value="SAM-dependent_MTases_sf"/>
</dbReference>
<feature type="domain" description="N6 adenine-specific DNA methyltransferase N-terminal" evidence="3">
    <location>
        <begin position="10"/>
        <end position="46"/>
    </location>
</feature>
<dbReference type="Proteomes" id="UP000626210">
    <property type="component" value="Unassembled WGS sequence"/>
</dbReference>
<dbReference type="RefSeq" id="WP_229882622.1">
    <property type="nucleotide sequence ID" value="NZ_BMYK01000001.1"/>
</dbReference>
<sequence>MAIKKSDLYASLWAGGDQLRGGMDASQYKGCVLFMLFIKYISDKYAGSDDFSPPVVIPSGASFKHMVALKGITETFRALDSERCEIVATLYAAWSDLLRDKGAVQP</sequence>
<accession>A0ABQ3FU04</accession>
<evidence type="ECO:0000259" key="3">
    <source>
        <dbReference type="Pfam" id="PF12161"/>
    </source>
</evidence>
<dbReference type="Gene3D" id="1.20.1260.30">
    <property type="match status" value="1"/>
</dbReference>
<reference evidence="5" key="1">
    <citation type="journal article" date="2019" name="Int. J. Syst. Evol. Microbiol.">
        <title>The Global Catalogue of Microorganisms (GCM) 10K type strain sequencing project: providing services to taxonomists for standard genome sequencing and annotation.</title>
        <authorList>
            <consortium name="The Broad Institute Genomics Platform"/>
            <consortium name="The Broad Institute Genome Sequencing Center for Infectious Disease"/>
            <person name="Wu L."/>
            <person name="Ma J."/>
        </authorList>
    </citation>
    <scope>NUCLEOTIDE SEQUENCE [LARGE SCALE GENOMIC DNA]</scope>
    <source>
        <strain evidence="5">KCTC 23314</strain>
    </source>
</reference>
<evidence type="ECO:0000256" key="2">
    <source>
        <dbReference type="ARBA" id="ARBA00022747"/>
    </source>
</evidence>
<evidence type="ECO:0000313" key="4">
    <source>
        <dbReference type="EMBL" id="GHC68271.1"/>
    </source>
</evidence>
<protein>
    <recommendedName>
        <fullName evidence="3">N6 adenine-specific DNA methyltransferase N-terminal domain-containing protein</fullName>
    </recommendedName>
</protein>
<evidence type="ECO:0000256" key="1">
    <source>
        <dbReference type="ARBA" id="ARBA00006594"/>
    </source>
</evidence>
<dbReference type="Pfam" id="PF12161">
    <property type="entry name" value="HsdM_N"/>
    <property type="match status" value="1"/>
</dbReference>
<keyword evidence="2" id="KW-0680">Restriction system</keyword>
<organism evidence="4 5">
    <name type="scientific">Pseudorhodoferax aquiterrae</name>
    <dbReference type="NCBI Taxonomy" id="747304"/>
    <lineage>
        <taxon>Bacteria</taxon>
        <taxon>Pseudomonadati</taxon>
        <taxon>Pseudomonadota</taxon>
        <taxon>Betaproteobacteria</taxon>
        <taxon>Burkholderiales</taxon>
        <taxon>Comamonadaceae</taxon>
    </lineage>
</organism>
<dbReference type="InterPro" id="IPR022749">
    <property type="entry name" value="D12N6_MeTrfase_N"/>
</dbReference>
<keyword evidence="5" id="KW-1185">Reference proteome</keyword>
<comment type="similarity">
    <text evidence="1">Belongs to the N(4)/N(6)-methyltransferase family.</text>
</comment>